<sequence>MFSHQKILKALAGTLYNGIPGPDLQFRKDPVGLLVTGEIVYGPIIASDFPGLTGSKERTKYDISFSRGTDGFPSGTKILSTQSLGHNGTEELALWRSVT</sequence>
<dbReference type="Proteomes" id="UP001056012">
    <property type="component" value="Chromosome 2"/>
</dbReference>
<dbReference type="EMBL" id="CP089275">
    <property type="protein sequence ID" value="USP75622.1"/>
    <property type="molecule type" value="Genomic_DNA"/>
</dbReference>
<accession>A0A9Q9DQI2</accession>
<dbReference type="OrthoDB" id="3904217at2759"/>
<name>A0A9Q9DQI2_CURCL</name>
<gene>
    <name evidence="1" type="ORF">yc1106_02896</name>
</gene>
<reference evidence="1" key="1">
    <citation type="submission" date="2021-12" db="EMBL/GenBank/DDBJ databases">
        <title>Curvularia clavata genome.</title>
        <authorList>
            <person name="Cao Y."/>
        </authorList>
    </citation>
    <scope>NUCLEOTIDE SEQUENCE</scope>
    <source>
        <strain evidence="1">Yc1106</strain>
    </source>
</reference>
<dbReference type="VEuPathDB" id="FungiDB:yc1106_02896"/>
<evidence type="ECO:0000313" key="1">
    <source>
        <dbReference type="EMBL" id="USP75622.1"/>
    </source>
</evidence>
<dbReference type="AlphaFoldDB" id="A0A9Q9DQI2"/>
<protein>
    <submittedName>
        <fullName evidence="1">Uncharacterized protein</fullName>
    </submittedName>
</protein>
<proteinExistence type="predicted"/>
<keyword evidence="2" id="KW-1185">Reference proteome</keyword>
<organism evidence="1 2">
    <name type="scientific">Curvularia clavata</name>
    <dbReference type="NCBI Taxonomy" id="95742"/>
    <lineage>
        <taxon>Eukaryota</taxon>
        <taxon>Fungi</taxon>
        <taxon>Dikarya</taxon>
        <taxon>Ascomycota</taxon>
        <taxon>Pezizomycotina</taxon>
        <taxon>Dothideomycetes</taxon>
        <taxon>Pleosporomycetidae</taxon>
        <taxon>Pleosporales</taxon>
        <taxon>Pleosporineae</taxon>
        <taxon>Pleosporaceae</taxon>
        <taxon>Curvularia</taxon>
    </lineage>
</organism>
<evidence type="ECO:0000313" key="2">
    <source>
        <dbReference type="Proteomes" id="UP001056012"/>
    </source>
</evidence>